<evidence type="ECO:0000313" key="2">
    <source>
        <dbReference type="EMBL" id="AQS53975.1"/>
    </source>
</evidence>
<dbReference type="Proteomes" id="UP000188993">
    <property type="component" value="Chromosome"/>
</dbReference>
<dbReference type="InterPro" id="IPR006056">
    <property type="entry name" value="RidA"/>
</dbReference>
<protein>
    <submittedName>
        <fullName evidence="2">RutC family protein</fullName>
    </submittedName>
</protein>
<dbReference type="SUPFAM" id="SSF55298">
    <property type="entry name" value="YjgF-like"/>
    <property type="match status" value="1"/>
</dbReference>
<dbReference type="AlphaFoldDB" id="A0A1S6IR00"/>
<dbReference type="RefSeq" id="WP_217994419.1">
    <property type="nucleotide sequence ID" value="NZ_BBYN01000013.1"/>
</dbReference>
<dbReference type="PROSITE" id="PS01094">
    <property type="entry name" value="UPF0076"/>
    <property type="match status" value="1"/>
</dbReference>
<dbReference type="InterPro" id="IPR019897">
    <property type="entry name" value="RidA_CS"/>
</dbReference>
<dbReference type="PANTHER" id="PTHR11803">
    <property type="entry name" value="2-IMINOBUTANOATE/2-IMINOPROPANOATE DEAMINASE RIDA"/>
    <property type="match status" value="1"/>
</dbReference>
<proteinExistence type="inferred from homology"/>
<accession>A0A1S6IR00</accession>
<dbReference type="KEGG" id="jda:BW727_101609"/>
<keyword evidence="3" id="KW-1185">Reference proteome</keyword>
<dbReference type="InterPro" id="IPR006175">
    <property type="entry name" value="YjgF/YER057c/UK114"/>
</dbReference>
<comment type="similarity">
    <text evidence="1">Belongs to the RutC family.</text>
</comment>
<dbReference type="PANTHER" id="PTHR11803:SF39">
    <property type="entry name" value="2-IMINOBUTANOATE_2-IMINOPROPANOATE DEAMINASE"/>
    <property type="match status" value="1"/>
</dbReference>
<dbReference type="InterPro" id="IPR035959">
    <property type="entry name" value="RutC-like_sf"/>
</dbReference>
<evidence type="ECO:0000256" key="1">
    <source>
        <dbReference type="ARBA" id="ARBA00010552"/>
    </source>
</evidence>
<dbReference type="EMBL" id="CP019728">
    <property type="protein sequence ID" value="AQS53975.1"/>
    <property type="molecule type" value="Genomic_DNA"/>
</dbReference>
<dbReference type="Pfam" id="PF01042">
    <property type="entry name" value="Ribonuc_L-PSP"/>
    <property type="match status" value="1"/>
</dbReference>
<name>A0A1S6IR00_9LACT</name>
<dbReference type="GO" id="GO:0005829">
    <property type="term" value="C:cytosol"/>
    <property type="evidence" value="ECO:0007669"/>
    <property type="project" value="TreeGrafter"/>
</dbReference>
<dbReference type="CDD" id="cd00448">
    <property type="entry name" value="YjgF_YER057c_UK114_family"/>
    <property type="match status" value="1"/>
</dbReference>
<gene>
    <name evidence="2" type="ORF">BW727_101609</name>
</gene>
<sequence>MKNEMKSVGPYSISRWAGDLLFISGQLPINQETGELEKDFVAQCERSLANIELVLENEGLTLDDVVKLTVLMNDLEDFDEINKLFEKRFNQPYPSRSTFEVSRLPKDALVEIEAIAFKK</sequence>
<reference evidence="2 3" key="1">
    <citation type="journal article" date="2014" name="Int. J. Syst. Evol. Microbiol.">
        <title>Jeotgalibaca dankookensis gen. nov., sp. nov., a member of the family Carnobacteriaceae, isolated from seujeot (Korean traditional food).</title>
        <authorList>
            <person name="Lee D.G."/>
            <person name="Trujillo M.E."/>
            <person name="Kang H."/>
            <person name="Ahn T.Y."/>
        </authorList>
    </citation>
    <scope>NUCLEOTIDE SEQUENCE [LARGE SCALE GENOMIC DNA]</scope>
    <source>
        <strain evidence="2 3">EX-07</strain>
    </source>
</reference>
<dbReference type="Gene3D" id="3.30.1330.40">
    <property type="entry name" value="RutC-like"/>
    <property type="match status" value="1"/>
</dbReference>
<organism evidence="2 3">
    <name type="scientific">Jeotgalibaca dankookensis</name>
    <dbReference type="NCBI Taxonomy" id="708126"/>
    <lineage>
        <taxon>Bacteria</taxon>
        <taxon>Bacillati</taxon>
        <taxon>Bacillota</taxon>
        <taxon>Bacilli</taxon>
        <taxon>Lactobacillales</taxon>
        <taxon>Carnobacteriaceae</taxon>
        <taxon>Jeotgalibaca</taxon>
    </lineage>
</organism>
<dbReference type="STRING" id="708126.BW727_101609"/>
<dbReference type="NCBIfam" id="TIGR00004">
    <property type="entry name" value="Rid family detoxifying hydrolase"/>
    <property type="match status" value="1"/>
</dbReference>
<dbReference type="FunFam" id="3.30.1330.40:FF:000001">
    <property type="entry name" value="L-PSP family endoribonuclease"/>
    <property type="match status" value="1"/>
</dbReference>
<evidence type="ECO:0000313" key="3">
    <source>
        <dbReference type="Proteomes" id="UP000188993"/>
    </source>
</evidence>
<dbReference type="GO" id="GO:0019239">
    <property type="term" value="F:deaminase activity"/>
    <property type="evidence" value="ECO:0007669"/>
    <property type="project" value="TreeGrafter"/>
</dbReference>